<organism evidence="2 3">
    <name type="scientific">Synchytrium endobioticum</name>
    <dbReference type="NCBI Taxonomy" id="286115"/>
    <lineage>
        <taxon>Eukaryota</taxon>
        <taxon>Fungi</taxon>
        <taxon>Fungi incertae sedis</taxon>
        <taxon>Chytridiomycota</taxon>
        <taxon>Chytridiomycota incertae sedis</taxon>
        <taxon>Chytridiomycetes</taxon>
        <taxon>Synchytriales</taxon>
        <taxon>Synchytriaceae</taxon>
        <taxon>Synchytrium</taxon>
    </lineage>
</organism>
<proteinExistence type="predicted"/>
<feature type="region of interest" description="Disordered" evidence="1">
    <location>
        <begin position="169"/>
        <end position="235"/>
    </location>
</feature>
<evidence type="ECO:0000313" key="2">
    <source>
        <dbReference type="EMBL" id="TPX39519.1"/>
    </source>
</evidence>
<accession>A0A507CJ73</accession>
<sequence length="235" mass="26216">MSTEINFNLPGAEYEAVGLNKPTTVKKASDVSVFYGEYKAIWHKSSSSHGPTLSDGVLWLSEHGNYFHLNDDTWGELSQLTLKDNVLKATWQSVVGDADEPLVESVYNHDLKMYFSKDDKSEIELIIEIPVKGQITLSMLCMKRQVTNDDVDAVRFTIFRKLGAFDGSDEEEEEFDVDEPDEVEGVVVDEGEAGDGEDGDDDDDDDEYDEEEESPSNKRPGDDSAVDGSKRAKRS</sequence>
<reference evidence="2 3" key="1">
    <citation type="journal article" date="2019" name="Sci. Rep.">
        <title>Comparative genomics of chytrid fungi reveal insights into the obligate biotrophic and pathogenic lifestyle of Synchytrium endobioticum.</title>
        <authorList>
            <person name="van de Vossenberg B.T.L.H."/>
            <person name="Warris S."/>
            <person name="Nguyen H.D.T."/>
            <person name="van Gent-Pelzer M.P.E."/>
            <person name="Joly D.L."/>
            <person name="van de Geest H.C."/>
            <person name="Bonants P.J.M."/>
            <person name="Smith D.S."/>
            <person name="Levesque C.A."/>
            <person name="van der Lee T.A.J."/>
        </authorList>
    </citation>
    <scope>NUCLEOTIDE SEQUENCE [LARGE SCALE GENOMIC DNA]</scope>
    <source>
        <strain evidence="2 3">LEV6574</strain>
    </source>
</reference>
<gene>
    <name evidence="2" type="ORF">SeLEV6574_g07155</name>
</gene>
<evidence type="ECO:0000256" key="1">
    <source>
        <dbReference type="SAM" id="MobiDB-lite"/>
    </source>
</evidence>
<name>A0A507CJ73_9FUNG</name>
<evidence type="ECO:0000313" key="3">
    <source>
        <dbReference type="Proteomes" id="UP000320475"/>
    </source>
</evidence>
<protein>
    <submittedName>
        <fullName evidence="2">Uncharacterized protein</fullName>
    </submittedName>
</protein>
<comment type="caution">
    <text evidence="2">The sequence shown here is derived from an EMBL/GenBank/DDBJ whole genome shotgun (WGS) entry which is preliminary data.</text>
</comment>
<dbReference type="AlphaFoldDB" id="A0A507CJ73"/>
<dbReference type="EMBL" id="QEAM01000471">
    <property type="protein sequence ID" value="TPX39519.1"/>
    <property type="molecule type" value="Genomic_DNA"/>
</dbReference>
<feature type="compositionally biased region" description="Acidic residues" evidence="1">
    <location>
        <begin position="169"/>
        <end position="214"/>
    </location>
</feature>
<dbReference type="Proteomes" id="UP000320475">
    <property type="component" value="Unassembled WGS sequence"/>
</dbReference>